<comment type="caution">
    <text evidence="1">The sequence shown here is derived from an EMBL/GenBank/DDBJ whole genome shotgun (WGS) entry which is preliminary data.</text>
</comment>
<organism evidence="1 2">
    <name type="scientific">Melia azedarach</name>
    <name type="common">Chinaberry tree</name>
    <dbReference type="NCBI Taxonomy" id="155640"/>
    <lineage>
        <taxon>Eukaryota</taxon>
        <taxon>Viridiplantae</taxon>
        <taxon>Streptophyta</taxon>
        <taxon>Embryophyta</taxon>
        <taxon>Tracheophyta</taxon>
        <taxon>Spermatophyta</taxon>
        <taxon>Magnoliopsida</taxon>
        <taxon>eudicotyledons</taxon>
        <taxon>Gunneridae</taxon>
        <taxon>Pentapetalae</taxon>
        <taxon>rosids</taxon>
        <taxon>malvids</taxon>
        <taxon>Sapindales</taxon>
        <taxon>Meliaceae</taxon>
        <taxon>Melia</taxon>
    </lineage>
</organism>
<protein>
    <submittedName>
        <fullName evidence="1">Protein trichome birefringence</fullName>
    </submittedName>
</protein>
<dbReference type="EMBL" id="CM051394">
    <property type="protein sequence ID" value="KAJ4729679.1"/>
    <property type="molecule type" value="Genomic_DNA"/>
</dbReference>
<proteinExistence type="predicted"/>
<keyword evidence="2" id="KW-1185">Reference proteome</keyword>
<evidence type="ECO:0000313" key="2">
    <source>
        <dbReference type="Proteomes" id="UP001164539"/>
    </source>
</evidence>
<accession>A0ACC1Z2Q1</accession>
<name>A0ACC1Z2Q1_MELAZ</name>
<sequence length="442" mass="51092">MFKHPLINLHDLQLTSFEPTSHALNNLDLFSWEKQTEAMENNSTTYGRWRICILASFIGCGILVLFLNYGRNTMSLSTVRSLATSITPSPEVITTYMENVEKPVEDRKECNIFNGKWVYNPKASPLYKGEQCPFLSDQVSCQRNGRPDVEYEKWSWEAEGCEIPRFNGRNMLERLKNKRVIVVGDSLNRNQWESFACLLYSAISPSRAHVDFRSGNYKVFRALDYNCSVEFHWSPFLVQLDANNANGKKILKLDELSASARKWKGADIMVFNTGHWWLHRGKTQAWELLEHNGKLVEDMETDNAFEIAMNTWARWIDQNIDTTKTLVFFRSISPEHKGQQWCYNKTEPIMDESYIATFPKPIIEIVERTTGGMKTPVKYLNITKLAQYRIDAHPTIYVNKPEILRAKQQSKPESYADCSHWCLPGLPDTWNTLLYASLVLSN</sequence>
<dbReference type="Proteomes" id="UP001164539">
    <property type="component" value="Chromosome 1"/>
</dbReference>
<evidence type="ECO:0000313" key="1">
    <source>
        <dbReference type="EMBL" id="KAJ4729679.1"/>
    </source>
</evidence>
<reference evidence="1 2" key="1">
    <citation type="journal article" date="2023" name="Science">
        <title>Complex scaffold remodeling in plant triterpene biosynthesis.</title>
        <authorList>
            <person name="De La Pena R."/>
            <person name="Hodgson H."/>
            <person name="Liu J.C."/>
            <person name="Stephenson M.J."/>
            <person name="Martin A.C."/>
            <person name="Owen C."/>
            <person name="Harkess A."/>
            <person name="Leebens-Mack J."/>
            <person name="Jimenez L.E."/>
            <person name="Osbourn A."/>
            <person name="Sattely E.S."/>
        </authorList>
    </citation>
    <scope>NUCLEOTIDE SEQUENCE [LARGE SCALE GENOMIC DNA]</scope>
    <source>
        <strain evidence="2">cv. JPN11</strain>
        <tissue evidence="1">Leaf</tissue>
    </source>
</reference>
<gene>
    <name evidence="1" type="ORF">OWV82_002419</name>
</gene>